<dbReference type="PANTHER" id="PTHR43355:SF2">
    <property type="entry name" value="FLAVIN REDUCTASE (NADPH)"/>
    <property type="match status" value="1"/>
</dbReference>
<dbReference type="RefSeq" id="WP_340240795.1">
    <property type="nucleotide sequence ID" value="NZ_JBBEWC010000026.1"/>
</dbReference>
<dbReference type="Proteomes" id="UP001597510">
    <property type="component" value="Unassembled WGS sequence"/>
</dbReference>
<dbReference type="InterPro" id="IPR051606">
    <property type="entry name" value="Polyketide_Oxido-like"/>
</dbReference>
<dbReference type="Pfam" id="PF13460">
    <property type="entry name" value="NAD_binding_10"/>
    <property type="match status" value="1"/>
</dbReference>
<dbReference type="InterPro" id="IPR036291">
    <property type="entry name" value="NAD(P)-bd_dom_sf"/>
</dbReference>
<feature type="domain" description="NAD(P)-binding" evidence="1">
    <location>
        <begin position="7"/>
        <end position="198"/>
    </location>
</feature>
<dbReference type="SUPFAM" id="SSF51735">
    <property type="entry name" value="NAD(P)-binding Rossmann-fold domains"/>
    <property type="match status" value="1"/>
</dbReference>
<keyword evidence="3" id="KW-1185">Reference proteome</keyword>
<evidence type="ECO:0000259" key="1">
    <source>
        <dbReference type="Pfam" id="PF13460"/>
    </source>
</evidence>
<dbReference type="Gene3D" id="3.40.50.720">
    <property type="entry name" value="NAD(P)-binding Rossmann-like Domain"/>
    <property type="match status" value="1"/>
</dbReference>
<accession>A0ABW5J9J3</accession>
<reference evidence="3" key="1">
    <citation type="journal article" date="2019" name="Int. J. Syst. Evol. Microbiol.">
        <title>The Global Catalogue of Microorganisms (GCM) 10K type strain sequencing project: providing services to taxonomists for standard genome sequencing and annotation.</title>
        <authorList>
            <consortium name="The Broad Institute Genomics Platform"/>
            <consortium name="The Broad Institute Genome Sequencing Center for Infectious Disease"/>
            <person name="Wu L."/>
            <person name="Ma J."/>
        </authorList>
    </citation>
    <scope>NUCLEOTIDE SEQUENCE [LARGE SCALE GENOMIC DNA]</scope>
    <source>
        <strain evidence="3">KCTC 52344</strain>
    </source>
</reference>
<organism evidence="2 3">
    <name type="scientific">Emticicia soli</name>
    <dbReference type="NCBI Taxonomy" id="2027878"/>
    <lineage>
        <taxon>Bacteria</taxon>
        <taxon>Pseudomonadati</taxon>
        <taxon>Bacteroidota</taxon>
        <taxon>Cytophagia</taxon>
        <taxon>Cytophagales</taxon>
        <taxon>Leadbetterellaceae</taxon>
        <taxon>Emticicia</taxon>
    </lineage>
</organism>
<comment type="caution">
    <text evidence="2">The sequence shown here is derived from an EMBL/GenBank/DDBJ whole genome shotgun (WGS) entry which is preliminary data.</text>
</comment>
<evidence type="ECO:0000313" key="3">
    <source>
        <dbReference type="Proteomes" id="UP001597510"/>
    </source>
</evidence>
<proteinExistence type="predicted"/>
<name>A0ABW5J9J3_9BACT</name>
<protein>
    <submittedName>
        <fullName evidence="2">NAD(P)-dependent oxidoreductase</fullName>
    </submittedName>
</protein>
<gene>
    <name evidence="2" type="ORF">ACFSR2_15170</name>
</gene>
<sequence>MNITIIGASSGLGLETVKRALERNHQVITLSRSEVQLPEHPNLIKLKGDATKKEDVVRSISGTDALIVTLGTGQSRKPTTLYSDFARLLLEIHKAKKLSIPVIVLTGFGAGNSAKYNSLIMRILFWLLLKDVYADKTAMEETIATSGMRWVIARPGRLTDGPLTEEYRVENRLFKGVNIGSISRSDVADYLVRQAENPIDLFRYPALSEQ</sequence>
<evidence type="ECO:0000313" key="2">
    <source>
        <dbReference type="EMBL" id="MFD2522240.1"/>
    </source>
</evidence>
<dbReference type="InterPro" id="IPR016040">
    <property type="entry name" value="NAD(P)-bd_dom"/>
</dbReference>
<dbReference type="PANTHER" id="PTHR43355">
    <property type="entry name" value="FLAVIN REDUCTASE (NADPH)"/>
    <property type="match status" value="1"/>
</dbReference>
<dbReference type="EMBL" id="JBHULC010000015">
    <property type="protein sequence ID" value="MFD2522240.1"/>
    <property type="molecule type" value="Genomic_DNA"/>
</dbReference>